<sequence>MAEPNTSISSDAHELEKTFNEFKRHGQDCNGFKIKGVSVTDFHDPFLLFEVNFTFFTIQVRRSIQHAQPTIHPKLHLQIGYTYTDTDLYGMTDAKLKELAFDTVKFFSTTYFSNDPTYDPDVVDGPVGN</sequence>
<gene>
    <name evidence="1" type="ORF">ACFS25_21115</name>
</gene>
<evidence type="ECO:0000313" key="1">
    <source>
        <dbReference type="EMBL" id="MFD2936295.1"/>
    </source>
</evidence>
<dbReference type="EMBL" id="JBHUOM010000023">
    <property type="protein sequence ID" value="MFD2936295.1"/>
    <property type="molecule type" value="Genomic_DNA"/>
</dbReference>
<keyword evidence="2" id="KW-1185">Reference proteome</keyword>
<protein>
    <submittedName>
        <fullName evidence="1">Uncharacterized protein</fullName>
    </submittedName>
</protein>
<dbReference type="RefSeq" id="WP_381504968.1">
    <property type="nucleotide sequence ID" value="NZ_JBHUOM010000023.1"/>
</dbReference>
<proteinExistence type="predicted"/>
<comment type="caution">
    <text evidence="1">The sequence shown here is derived from an EMBL/GenBank/DDBJ whole genome shotgun (WGS) entry which is preliminary data.</text>
</comment>
<organism evidence="1 2">
    <name type="scientific">Spirosoma flavum</name>
    <dbReference type="NCBI Taxonomy" id="2048557"/>
    <lineage>
        <taxon>Bacteria</taxon>
        <taxon>Pseudomonadati</taxon>
        <taxon>Bacteroidota</taxon>
        <taxon>Cytophagia</taxon>
        <taxon>Cytophagales</taxon>
        <taxon>Cytophagaceae</taxon>
        <taxon>Spirosoma</taxon>
    </lineage>
</organism>
<name>A0ABW6AQZ0_9BACT</name>
<accession>A0ABW6AQZ0</accession>
<reference evidence="2" key="1">
    <citation type="journal article" date="2019" name="Int. J. Syst. Evol. Microbiol.">
        <title>The Global Catalogue of Microorganisms (GCM) 10K type strain sequencing project: providing services to taxonomists for standard genome sequencing and annotation.</title>
        <authorList>
            <consortium name="The Broad Institute Genomics Platform"/>
            <consortium name="The Broad Institute Genome Sequencing Center for Infectious Disease"/>
            <person name="Wu L."/>
            <person name="Ma J."/>
        </authorList>
    </citation>
    <scope>NUCLEOTIDE SEQUENCE [LARGE SCALE GENOMIC DNA]</scope>
    <source>
        <strain evidence="2">KCTC 52490</strain>
    </source>
</reference>
<dbReference type="Proteomes" id="UP001597512">
    <property type="component" value="Unassembled WGS sequence"/>
</dbReference>
<evidence type="ECO:0000313" key="2">
    <source>
        <dbReference type="Proteomes" id="UP001597512"/>
    </source>
</evidence>